<dbReference type="InterPro" id="IPR050408">
    <property type="entry name" value="HGPRT"/>
</dbReference>
<dbReference type="EMBL" id="JAGQHS010000074">
    <property type="protein sequence ID" value="MCA9756952.1"/>
    <property type="molecule type" value="Genomic_DNA"/>
</dbReference>
<dbReference type="PANTHER" id="PTHR43340:SF1">
    <property type="entry name" value="HYPOXANTHINE PHOSPHORIBOSYLTRANSFERASE"/>
    <property type="match status" value="1"/>
</dbReference>
<dbReference type="GO" id="GO:0000287">
    <property type="term" value="F:magnesium ion binding"/>
    <property type="evidence" value="ECO:0007669"/>
    <property type="project" value="TreeGrafter"/>
</dbReference>
<dbReference type="Proteomes" id="UP000739538">
    <property type="component" value="Unassembled WGS sequence"/>
</dbReference>
<dbReference type="GO" id="GO:0004422">
    <property type="term" value="F:hypoxanthine phosphoribosyltransferase activity"/>
    <property type="evidence" value="ECO:0007669"/>
    <property type="project" value="TreeGrafter"/>
</dbReference>
<protein>
    <recommendedName>
        <fullName evidence="3">Phosphoribosyltransferase domain-containing protein</fullName>
    </recommendedName>
</protein>
<dbReference type="GO" id="GO:0032263">
    <property type="term" value="P:GMP salvage"/>
    <property type="evidence" value="ECO:0007669"/>
    <property type="project" value="TreeGrafter"/>
</dbReference>
<comment type="catalytic activity">
    <reaction evidence="2">
        <text>IMP + diphosphate = hypoxanthine + 5-phospho-alpha-D-ribose 1-diphosphate</text>
        <dbReference type="Rhea" id="RHEA:17973"/>
        <dbReference type="ChEBI" id="CHEBI:17368"/>
        <dbReference type="ChEBI" id="CHEBI:33019"/>
        <dbReference type="ChEBI" id="CHEBI:58017"/>
        <dbReference type="ChEBI" id="CHEBI:58053"/>
        <dbReference type="EC" id="2.4.2.8"/>
    </reaction>
    <physiologicalReaction direction="right-to-left" evidence="2">
        <dbReference type="Rhea" id="RHEA:17975"/>
    </physiologicalReaction>
</comment>
<proteinExistence type="predicted"/>
<evidence type="ECO:0000256" key="2">
    <source>
        <dbReference type="ARBA" id="ARBA00049402"/>
    </source>
</evidence>
<feature type="domain" description="Phosphoribosyltransferase" evidence="3">
    <location>
        <begin position="7"/>
        <end position="151"/>
    </location>
</feature>
<dbReference type="InterPro" id="IPR000836">
    <property type="entry name" value="PRTase_dom"/>
</dbReference>
<dbReference type="PANTHER" id="PTHR43340">
    <property type="entry name" value="HYPOXANTHINE-GUANINE PHOSPHORIBOSYLTRANSFERASE"/>
    <property type="match status" value="1"/>
</dbReference>
<gene>
    <name evidence="4" type="ORF">KDA27_14200</name>
</gene>
<dbReference type="AlphaFoldDB" id="A0A956SDS3"/>
<dbReference type="GO" id="GO:0006178">
    <property type="term" value="P:guanine salvage"/>
    <property type="evidence" value="ECO:0007669"/>
    <property type="project" value="TreeGrafter"/>
</dbReference>
<dbReference type="InterPro" id="IPR029057">
    <property type="entry name" value="PRTase-like"/>
</dbReference>
<reference evidence="4" key="2">
    <citation type="journal article" date="2021" name="Microbiome">
        <title>Successional dynamics and alternative stable states in a saline activated sludge microbial community over 9 years.</title>
        <authorList>
            <person name="Wang Y."/>
            <person name="Ye J."/>
            <person name="Ju F."/>
            <person name="Liu L."/>
            <person name="Boyd J.A."/>
            <person name="Deng Y."/>
            <person name="Parks D.H."/>
            <person name="Jiang X."/>
            <person name="Yin X."/>
            <person name="Woodcroft B.J."/>
            <person name="Tyson G.W."/>
            <person name="Hugenholtz P."/>
            <person name="Polz M.F."/>
            <person name="Zhang T."/>
        </authorList>
    </citation>
    <scope>NUCLEOTIDE SEQUENCE</scope>
    <source>
        <strain evidence="4">HKST-UBA02</strain>
    </source>
</reference>
<dbReference type="SUPFAM" id="SSF53271">
    <property type="entry name" value="PRTase-like"/>
    <property type="match status" value="1"/>
</dbReference>
<evidence type="ECO:0000256" key="1">
    <source>
        <dbReference type="ARBA" id="ARBA00048811"/>
    </source>
</evidence>
<dbReference type="CDD" id="cd06223">
    <property type="entry name" value="PRTases_typeI"/>
    <property type="match status" value="1"/>
</dbReference>
<dbReference type="GO" id="GO:0046100">
    <property type="term" value="P:hypoxanthine metabolic process"/>
    <property type="evidence" value="ECO:0007669"/>
    <property type="project" value="TreeGrafter"/>
</dbReference>
<evidence type="ECO:0000313" key="4">
    <source>
        <dbReference type="EMBL" id="MCA9756952.1"/>
    </source>
</evidence>
<dbReference type="GO" id="GO:0005829">
    <property type="term" value="C:cytosol"/>
    <property type="evidence" value="ECO:0007669"/>
    <property type="project" value="TreeGrafter"/>
</dbReference>
<sequence length="173" mass="19698">MLVTEQQVRERVNDMGARLRDRFPGDVPIFIGLLTGGVVFLSDLVRAYGGEHQVDFLKVSRYDPTRKDPTALRVVHDLGTDIRGRVVVLVEGVRARGTKIQYVDRFLRLHEPKSIEYYALIEPEDAQRSVPLNDAGFRIDKEFVVGYGLDFEEHYRNLPFIGALTVEGMPRVP</sequence>
<dbReference type="Pfam" id="PF00156">
    <property type="entry name" value="Pribosyltran"/>
    <property type="match status" value="1"/>
</dbReference>
<evidence type="ECO:0000313" key="5">
    <source>
        <dbReference type="Proteomes" id="UP000739538"/>
    </source>
</evidence>
<comment type="caution">
    <text evidence="4">The sequence shown here is derived from an EMBL/GenBank/DDBJ whole genome shotgun (WGS) entry which is preliminary data.</text>
</comment>
<name>A0A956SDS3_UNCEI</name>
<accession>A0A956SDS3</accession>
<comment type="catalytic activity">
    <reaction evidence="1">
        <text>GMP + diphosphate = guanine + 5-phospho-alpha-D-ribose 1-diphosphate</text>
        <dbReference type="Rhea" id="RHEA:25424"/>
        <dbReference type="ChEBI" id="CHEBI:16235"/>
        <dbReference type="ChEBI" id="CHEBI:33019"/>
        <dbReference type="ChEBI" id="CHEBI:58017"/>
        <dbReference type="ChEBI" id="CHEBI:58115"/>
        <dbReference type="EC" id="2.4.2.8"/>
    </reaction>
    <physiologicalReaction direction="right-to-left" evidence="1">
        <dbReference type="Rhea" id="RHEA:25426"/>
    </physiologicalReaction>
</comment>
<dbReference type="GO" id="GO:0032264">
    <property type="term" value="P:IMP salvage"/>
    <property type="evidence" value="ECO:0007669"/>
    <property type="project" value="TreeGrafter"/>
</dbReference>
<dbReference type="Gene3D" id="3.40.50.2020">
    <property type="match status" value="1"/>
</dbReference>
<reference evidence="4" key="1">
    <citation type="submission" date="2020-04" db="EMBL/GenBank/DDBJ databases">
        <authorList>
            <person name="Zhang T."/>
        </authorList>
    </citation>
    <scope>NUCLEOTIDE SEQUENCE</scope>
    <source>
        <strain evidence="4">HKST-UBA02</strain>
    </source>
</reference>
<evidence type="ECO:0000259" key="3">
    <source>
        <dbReference type="Pfam" id="PF00156"/>
    </source>
</evidence>
<organism evidence="4 5">
    <name type="scientific">Eiseniibacteriota bacterium</name>
    <dbReference type="NCBI Taxonomy" id="2212470"/>
    <lineage>
        <taxon>Bacteria</taxon>
        <taxon>Candidatus Eiseniibacteriota</taxon>
    </lineage>
</organism>